<name>A0ABS0WUR4_9FLAO</name>
<comment type="caution">
    <text evidence="2">The sequence shown here is derived from an EMBL/GenBank/DDBJ whole genome shotgun (WGS) entry which is preliminary data.</text>
</comment>
<organism evidence="2 3">
    <name type="scientific">Aureibaculum flavum</name>
    <dbReference type="NCBI Taxonomy" id="2795986"/>
    <lineage>
        <taxon>Bacteria</taxon>
        <taxon>Pseudomonadati</taxon>
        <taxon>Bacteroidota</taxon>
        <taxon>Flavobacteriia</taxon>
        <taxon>Flavobacteriales</taxon>
        <taxon>Flavobacteriaceae</taxon>
        <taxon>Aureibaculum</taxon>
    </lineage>
</organism>
<evidence type="ECO:0000259" key="1">
    <source>
        <dbReference type="Pfam" id="PF00027"/>
    </source>
</evidence>
<dbReference type="Gene3D" id="2.60.120.10">
    <property type="entry name" value="Jelly Rolls"/>
    <property type="match status" value="1"/>
</dbReference>
<keyword evidence="3" id="KW-1185">Reference proteome</keyword>
<reference evidence="2 3" key="1">
    <citation type="submission" date="2020-12" db="EMBL/GenBank/DDBJ databases">
        <title>Aureibaculum luteum sp. nov. and Aureibaculum flavum sp. nov., novel members of the family Flavobacteriaceae isolated from Antarctic intertidal sediments.</title>
        <authorList>
            <person name="He X."/>
            <person name="Zhang X."/>
        </authorList>
    </citation>
    <scope>NUCLEOTIDE SEQUENCE [LARGE SCALE GENOMIC DNA]</scope>
    <source>
        <strain evidence="2 3">A20</strain>
    </source>
</reference>
<accession>A0ABS0WUR4</accession>
<dbReference type="InterPro" id="IPR000595">
    <property type="entry name" value="cNMP-bd_dom"/>
</dbReference>
<gene>
    <name evidence="2" type="ORF">JBL43_15935</name>
</gene>
<sequence length="192" mass="22709">MESYKRYLIEELEMTDADADLFLSRFEIIEYKKGESLLKEGETCNRVVIILKGCARGFVSVDGKEITTNFFFENDHTYDYVNYLLQQKAQMHIQALDSIKAIEMTMEALEFLNTKIIGFHRMSFNMFKMNYIRMENERKDFITKTPKERYLNLLKNNKQIISYVPQHQIASYIGISAEHLSRIRNGIRNSKF</sequence>
<dbReference type="RefSeq" id="WP_198842403.1">
    <property type="nucleotide sequence ID" value="NZ_JAEHFJ010000009.1"/>
</dbReference>
<dbReference type="Pfam" id="PF00027">
    <property type="entry name" value="cNMP_binding"/>
    <property type="match status" value="1"/>
</dbReference>
<dbReference type="InterPro" id="IPR014710">
    <property type="entry name" value="RmlC-like_jellyroll"/>
</dbReference>
<protein>
    <submittedName>
        <fullName evidence="2">Crp/Fnr family transcriptional regulator</fullName>
    </submittedName>
</protein>
<evidence type="ECO:0000313" key="2">
    <source>
        <dbReference type="EMBL" id="MBJ2175744.1"/>
    </source>
</evidence>
<dbReference type="SUPFAM" id="SSF51206">
    <property type="entry name" value="cAMP-binding domain-like"/>
    <property type="match status" value="1"/>
</dbReference>
<dbReference type="Proteomes" id="UP000623301">
    <property type="component" value="Unassembled WGS sequence"/>
</dbReference>
<feature type="domain" description="Cyclic nucleotide-binding" evidence="1">
    <location>
        <begin position="29"/>
        <end position="110"/>
    </location>
</feature>
<dbReference type="InterPro" id="IPR018490">
    <property type="entry name" value="cNMP-bd_dom_sf"/>
</dbReference>
<dbReference type="EMBL" id="JAEHFJ010000009">
    <property type="protein sequence ID" value="MBJ2175744.1"/>
    <property type="molecule type" value="Genomic_DNA"/>
</dbReference>
<evidence type="ECO:0000313" key="3">
    <source>
        <dbReference type="Proteomes" id="UP000623301"/>
    </source>
</evidence>
<proteinExistence type="predicted"/>